<dbReference type="VEuPathDB" id="FungiDB:M747DRAFT_300622"/>
<dbReference type="VEuPathDB" id="FungiDB:ATCC64974_3780"/>
<dbReference type="VEuPathDB" id="FungiDB:ASPNIDRAFT2_185018"/>
<evidence type="ECO:0000313" key="5">
    <source>
        <dbReference type="Proteomes" id="UP000197666"/>
    </source>
</evidence>
<dbReference type="EMBL" id="NKJJ02000005">
    <property type="protein sequence ID" value="TPR07421.1"/>
    <property type="molecule type" value="Genomic_DNA"/>
</dbReference>
<comment type="caution">
    <text evidence="4">The sequence shown here is derived from an EMBL/GenBank/DDBJ whole genome shotgun (WGS) entry which is preliminary data.</text>
</comment>
<name>A0A505I639_ASPNG</name>
<feature type="compositionally biased region" description="Polar residues" evidence="1">
    <location>
        <begin position="46"/>
        <end position="58"/>
    </location>
</feature>
<evidence type="ECO:0000256" key="2">
    <source>
        <dbReference type="SAM" id="Phobius"/>
    </source>
</evidence>
<dbReference type="AlphaFoldDB" id="A0A505I639"/>
<keyword evidence="2" id="KW-0812">Transmembrane</keyword>
<dbReference type="Proteomes" id="UP000197666">
    <property type="component" value="Unassembled WGS sequence"/>
</dbReference>
<reference evidence="5" key="1">
    <citation type="submission" date="2018-10" db="EMBL/GenBank/DDBJ databases">
        <title>FDA dAtabase for Regulatory Grade micrObial Sequences (FDA-ARGOS): Supporting development and validation of Infectious Disease Dx tests.</title>
        <authorList>
            <person name="Kerrigan L."/>
            <person name="Tallon L."/>
            <person name="Sadzewicz L."/>
            <person name="Sengamalay N."/>
            <person name="Ott S."/>
            <person name="Godinez A."/>
            <person name="Nagaraj S."/>
            <person name="Vavikolanu K."/>
            <person name="Nadendla S."/>
            <person name="George J."/>
            <person name="Sichtig H."/>
        </authorList>
    </citation>
    <scope>NUCLEOTIDE SEQUENCE [LARGE SCALE GENOMIC DNA]</scope>
    <source>
        <strain evidence="5">FDAARGOS_311</strain>
    </source>
</reference>
<evidence type="ECO:0000313" key="4">
    <source>
        <dbReference type="EMBL" id="TPR07421.1"/>
    </source>
</evidence>
<protein>
    <recommendedName>
        <fullName evidence="3">LITAF domain-containing protein</fullName>
    </recommendedName>
</protein>
<dbReference type="Pfam" id="PF10601">
    <property type="entry name" value="zf-LITAF-like"/>
    <property type="match status" value="1"/>
</dbReference>
<dbReference type="InterPro" id="IPR006629">
    <property type="entry name" value="LITAF"/>
</dbReference>
<dbReference type="VEuPathDB" id="FungiDB:ASPNIDRAFT2_1141677"/>
<accession>A0A505I639</accession>
<sequence>MAEKANPPAVPAYEEQPAETHELSSSREVPAYTQPPAGQTPEIQPHQPQQTFYAGSQHPSGYNTPTPLYALQKTPAPVDCPACGERKMTRVEAETGSSTHAWAAESWASSYCLDQSSFTEAARPIFIMAAIDLLALEARHQVIKRSNWAGENPGVVLVFCIVFIVAVGIIALFIYRKCMARKAAKQSYEVEA</sequence>
<feature type="transmembrane region" description="Helical" evidence="2">
    <location>
        <begin position="154"/>
        <end position="175"/>
    </location>
</feature>
<proteinExistence type="predicted"/>
<organism evidence="4 5">
    <name type="scientific">Aspergillus niger</name>
    <dbReference type="NCBI Taxonomy" id="5061"/>
    <lineage>
        <taxon>Eukaryota</taxon>
        <taxon>Fungi</taxon>
        <taxon>Dikarya</taxon>
        <taxon>Ascomycota</taxon>
        <taxon>Pezizomycotina</taxon>
        <taxon>Eurotiomycetes</taxon>
        <taxon>Eurotiomycetidae</taxon>
        <taxon>Eurotiales</taxon>
        <taxon>Aspergillaceae</taxon>
        <taxon>Aspergillus</taxon>
        <taxon>Aspergillus subgen. Circumdati</taxon>
    </lineage>
</organism>
<evidence type="ECO:0000256" key="1">
    <source>
        <dbReference type="SAM" id="MobiDB-lite"/>
    </source>
</evidence>
<evidence type="ECO:0000259" key="3">
    <source>
        <dbReference type="Pfam" id="PF10601"/>
    </source>
</evidence>
<dbReference type="VEuPathDB" id="FungiDB:An14g04480"/>
<feature type="domain" description="LITAF" evidence="3">
    <location>
        <begin position="74"/>
        <end position="104"/>
    </location>
</feature>
<gene>
    <name evidence="4" type="ORF">CAN33_0027490</name>
</gene>
<keyword evidence="2" id="KW-0472">Membrane</keyword>
<keyword evidence="2" id="KW-1133">Transmembrane helix</keyword>
<feature type="region of interest" description="Disordered" evidence="1">
    <location>
        <begin position="1"/>
        <end position="58"/>
    </location>
</feature>